<reference evidence="1 2" key="1">
    <citation type="submission" date="2014-10" db="EMBL/GenBank/DDBJ databases">
        <title>Genome sequence of Clostridium aceticum DSM 1496.</title>
        <authorList>
            <person name="Poehlein A."/>
            <person name="Schiel-Bengelsdorf B."/>
            <person name="Gottschalk G."/>
            <person name="Duerre P."/>
            <person name="Daniel R."/>
        </authorList>
    </citation>
    <scope>NUCLEOTIDE SEQUENCE [LARGE SCALE GENOMIC DNA]</scope>
    <source>
        <strain evidence="1 2">DSM 1496</strain>
    </source>
</reference>
<dbReference type="RefSeq" id="WP_044824858.1">
    <property type="nucleotide sequence ID" value="NZ_CP009687.1"/>
</dbReference>
<dbReference type="CDD" id="cd01949">
    <property type="entry name" value="GGDEF"/>
    <property type="match status" value="1"/>
</dbReference>
<dbReference type="SUPFAM" id="SSF141868">
    <property type="entry name" value="EAL domain-like"/>
    <property type="match status" value="1"/>
</dbReference>
<name>A0A0D8IA62_9CLOT</name>
<dbReference type="Pfam" id="PF00990">
    <property type="entry name" value="GGDEF"/>
    <property type="match status" value="1"/>
</dbReference>
<dbReference type="InterPro" id="IPR043128">
    <property type="entry name" value="Rev_trsase/Diguanyl_cyclase"/>
</dbReference>
<evidence type="ECO:0000313" key="2">
    <source>
        <dbReference type="Proteomes" id="UP000035704"/>
    </source>
</evidence>
<dbReference type="InterPro" id="IPR029787">
    <property type="entry name" value="Nucleotide_cyclase"/>
</dbReference>
<dbReference type="PANTHER" id="PTHR33121:SF70">
    <property type="entry name" value="SIGNALING PROTEIN YKOW"/>
    <property type="match status" value="1"/>
</dbReference>
<dbReference type="GO" id="GO:0071111">
    <property type="term" value="F:cyclic-guanylate-specific phosphodiesterase activity"/>
    <property type="evidence" value="ECO:0007669"/>
    <property type="project" value="InterPro"/>
</dbReference>
<dbReference type="EMBL" id="CP009687">
    <property type="protein sequence ID" value="AKL96309.1"/>
    <property type="molecule type" value="Genomic_DNA"/>
</dbReference>
<dbReference type="PROSITE" id="PS50883">
    <property type="entry name" value="EAL"/>
    <property type="match status" value="1"/>
</dbReference>
<dbReference type="OrthoDB" id="9762141at2"/>
<dbReference type="KEGG" id="cace:CACET_c28640"/>
<dbReference type="InterPro" id="IPR035919">
    <property type="entry name" value="EAL_sf"/>
</dbReference>
<sequence length="777" mass="89895">MCGLKKHIQTYILIVLFFAYVVSLLFNSNLWGNILSPTVAFVAAAIIWLESKKVNTYQWSWRVLFLVALSWGITDFAWLFTEHILLIDPHTISIFIHLYLVSNIMIAIFCGLYFYYNIKKWNTVQLLLDVIAIGTIIIVSIWMIMFSKMEINSLFNEGFIATFLYLFFDFISISIILIVYTSSHVKNVSRAMHLIIASIIIFVLCDLYFIYLNFADKYVANTLIDGFYMLTIVFIAFAAMEEAENPSKIVKVCKLELPENYGRPKVVKWLFSLPFILYILGIMSRITFIHIVGVIIAYWLIRGYVQTAIKNEHLLKTEKQLNDILDQTVQERTKELIKVNETLNNLSKTDALTGLYNRRYFIEYVDSLIDSPLEKSFAIFYMDLDRFKAVNDAHGHEMGDNILRKIAARLEIWCPPDATLFRVGGDEFAMIVEGDTSEKLLNWYAKEIVKLCEKTILIPPYSFQLGVSVGISRFPTDADERNLLIKYADIAMYQCKKNYLGKRFAFFDSWLSKEIQRKHEIELLLRHADFKEEFKLYYQPQYRSSDNTLVGMEALIRWNSPSKGFIFPGEFIPIAEETSMIIRVGEWVLDEALRQIKNWNEKYSQDLKIGINISPKQIDQEDFINWLKQKIRKSGVKPEWIDLEITENSAMSSETSMEELFTSLAEIDINISIDDFGTGYSSLSYIKRFDIDRLKIAKELIDNIASDKNTLLIVKAIIMMANGLGLKTIAEGVEEEEQLKILKELSCDEIQGYIYGHPVPADVFEREYLVKSVILEG</sequence>
<keyword evidence="2" id="KW-1185">Reference proteome</keyword>
<dbReference type="CDD" id="cd01948">
    <property type="entry name" value="EAL"/>
    <property type="match status" value="1"/>
</dbReference>
<dbReference type="SMART" id="SM00052">
    <property type="entry name" value="EAL"/>
    <property type="match status" value="1"/>
</dbReference>
<accession>A0A0D8IA62</accession>
<dbReference type="NCBIfam" id="TIGR00254">
    <property type="entry name" value="GGDEF"/>
    <property type="match status" value="1"/>
</dbReference>
<dbReference type="InterPro" id="IPR000160">
    <property type="entry name" value="GGDEF_dom"/>
</dbReference>
<dbReference type="STRING" id="84022.CACET_c28640"/>
<dbReference type="PANTHER" id="PTHR33121">
    <property type="entry name" value="CYCLIC DI-GMP PHOSPHODIESTERASE PDEF"/>
    <property type="match status" value="1"/>
</dbReference>
<dbReference type="InterPro" id="IPR001633">
    <property type="entry name" value="EAL_dom"/>
</dbReference>
<dbReference type="SMART" id="SM00267">
    <property type="entry name" value="GGDEF"/>
    <property type="match status" value="1"/>
</dbReference>
<dbReference type="Gene3D" id="3.30.70.270">
    <property type="match status" value="1"/>
</dbReference>
<dbReference type="AlphaFoldDB" id="A0A0D8IA62"/>
<proteinExistence type="predicted"/>
<dbReference type="PROSITE" id="PS50887">
    <property type="entry name" value="GGDEF"/>
    <property type="match status" value="1"/>
</dbReference>
<dbReference type="PATRIC" id="fig|84022.5.peg.279"/>
<dbReference type="Proteomes" id="UP000035704">
    <property type="component" value="Chromosome"/>
</dbReference>
<dbReference type="Gene3D" id="3.20.20.450">
    <property type="entry name" value="EAL domain"/>
    <property type="match status" value="1"/>
</dbReference>
<organism evidence="1 2">
    <name type="scientific">Clostridium aceticum</name>
    <dbReference type="NCBI Taxonomy" id="84022"/>
    <lineage>
        <taxon>Bacteria</taxon>
        <taxon>Bacillati</taxon>
        <taxon>Bacillota</taxon>
        <taxon>Clostridia</taxon>
        <taxon>Eubacteriales</taxon>
        <taxon>Clostridiaceae</taxon>
        <taxon>Clostridium</taxon>
    </lineage>
</organism>
<evidence type="ECO:0000313" key="1">
    <source>
        <dbReference type="EMBL" id="AKL96309.1"/>
    </source>
</evidence>
<dbReference type="SUPFAM" id="SSF55073">
    <property type="entry name" value="Nucleotide cyclase"/>
    <property type="match status" value="1"/>
</dbReference>
<dbReference type="Pfam" id="PF00563">
    <property type="entry name" value="EAL"/>
    <property type="match status" value="1"/>
</dbReference>
<protein>
    <submittedName>
        <fullName evidence="1">Diguanylate cyclase/phosphodiesterase</fullName>
    </submittedName>
</protein>
<gene>
    <name evidence="1" type="ORF">CACET_c28640</name>
</gene>
<dbReference type="InterPro" id="IPR050706">
    <property type="entry name" value="Cyclic-di-GMP_PDE-like"/>
</dbReference>